<evidence type="ECO:0000313" key="2">
    <source>
        <dbReference type="Proteomes" id="UP000276133"/>
    </source>
</evidence>
<proteinExistence type="predicted"/>
<sequence>MFKELERNYEDCNTNLGKFIQLFNIFVMFSYGCMKRPTFWTEFPMQAKDFTTFFTDLADSSLDSFVTAISFKNFKPL</sequence>
<dbReference type="AlphaFoldDB" id="A0A3M7QIY3"/>
<dbReference type="PROSITE" id="PS51257">
    <property type="entry name" value="PROKAR_LIPOPROTEIN"/>
    <property type="match status" value="1"/>
</dbReference>
<accession>A0A3M7QIY3</accession>
<name>A0A3M7QIY3_BRAPC</name>
<keyword evidence="2" id="KW-1185">Reference proteome</keyword>
<comment type="caution">
    <text evidence="1">The sequence shown here is derived from an EMBL/GenBank/DDBJ whole genome shotgun (WGS) entry which is preliminary data.</text>
</comment>
<evidence type="ECO:0000313" key="1">
    <source>
        <dbReference type="EMBL" id="RNA11407.1"/>
    </source>
</evidence>
<organism evidence="1 2">
    <name type="scientific">Brachionus plicatilis</name>
    <name type="common">Marine rotifer</name>
    <name type="synonym">Brachionus muelleri</name>
    <dbReference type="NCBI Taxonomy" id="10195"/>
    <lineage>
        <taxon>Eukaryota</taxon>
        <taxon>Metazoa</taxon>
        <taxon>Spiralia</taxon>
        <taxon>Gnathifera</taxon>
        <taxon>Rotifera</taxon>
        <taxon>Eurotatoria</taxon>
        <taxon>Monogononta</taxon>
        <taxon>Pseudotrocha</taxon>
        <taxon>Ploima</taxon>
        <taxon>Brachionidae</taxon>
        <taxon>Brachionus</taxon>
    </lineage>
</organism>
<gene>
    <name evidence="1" type="ORF">BpHYR1_034709</name>
</gene>
<dbReference type="EMBL" id="REGN01005965">
    <property type="protein sequence ID" value="RNA11407.1"/>
    <property type="molecule type" value="Genomic_DNA"/>
</dbReference>
<dbReference type="Proteomes" id="UP000276133">
    <property type="component" value="Unassembled WGS sequence"/>
</dbReference>
<reference evidence="1 2" key="1">
    <citation type="journal article" date="2018" name="Sci. Rep.">
        <title>Genomic signatures of local adaptation to the degree of environmental predictability in rotifers.</title>
        <authorList>
            <person name="Franch-Gras L."/>
            <person name="Hahn C."/>
            <person name="Garcia-Roger E.M."/>
            <person name="Carmona M.J."/>
            <person name="Serra M."/>
            <person name="Gomez A."/>
        </authorList>
    </citation>
    <scope>NUCLEOTIDE SEQUENCE [LARGE SCALE GENOMIC DNA]</scope>
    <source>
        <strain evidence="1">HYR1</strain>
    </source>
</reference>
<protein>
    <submittedName>
        <fullName evidence="1">Uncharacterized protein</fullName>
    </submittedName>
</protein>